<evidence type="ECO:0000256" key="3">
    <source>
        <dbReference type="ARBA" id="ARBA00022723"/>
    </source>
</evidence>
<evidence type="ECO:0000256" key="5">
    <source>
        <dbReference type="ARBA" id="ARBA00022833"/>
    </source>
</evidence>
<comment type="caution">
    <text evidence="10">The sequence shown here is derived from an EMBL/GenBank/DDBJ whole genome shotgun (WGS) entry which is preliminary data.</text>
</comment>
<dbReference type="EMBL" id="JAUSWJ010000001">
    <property type="protein sequence ID" value="MDQ0517151.1"/>
    <property type="molecule type" value="Genomic_DNA"/>
</dbReference>
<keyword evidence="7" id="KW-0175">Coiled coil</keyword>
<evidence type="ECO:0000313" key="11">
    <source>
        <dbReference type="Proteomes" id="UP001223743"/>
    </source>
</evidence>
<proteinExistence type="predicted"/>
<gene>
    <name evidence="10" type="ORF">QO015_002764</name>
</gene>
<evidence type="ECO:0000259" key="9">
    <source>
        <dbReference type="Pfam" id="PF01551"/>
    </source>
</evidence>
<evidence type="ECO:0000256" key="1">
    <source>
        <dbReference type="ARBA" id="ARBA00001947"/>
    </source>
</evidence>
<sequence length="460" mass="48377">MIRTLPLPLHILLVAVLTVAGLAGGPALLRAQTEAPDGAAAAEPAATTPPTEQDERSKRRAELDAITHDIQVTRERQDALKAEIDKLDKDSASLAQSMVETGERAAQLERQLDEAEARMGGLLDEESGVRASLATRRSVLANVLAALQRMGRKPPPAIVVRPEDALAAVRSAMLLGAVVPELRTEAAALSSDLQHLLALKEEKARERDRVRADATALAEERTRIELLAAEKKKARADSEQLLSEEQKRAEALAAQASSLQDLIDTLEKQVVASADAAAAAKAAEAKNQAAVESGSAPRRPDNLGAANRIEPAVAFADTRGLLPRPVNGAEVKGFGEDDGLGGTTAGIQIATRGGAGVSSPSDGWVVYAGPFRSYGQLLIINAGGGYHVLLAGMERINVELGQFVLAGEPVGVMGNRQLASVGAEGTGVQQPLLYVEFRKDGTSIDPAPWWARSSDEKVGG</sequence>
<keyword evidence="6" id="KW-0482">Metalloprotease</keyword>
<evidence type="ECO:0000256" key="4">
    <source>
        <dbReference type="ARBA" id="ARBA00022801"/>
    </source>
</evidence>
<dbReference type="Pfam" id="PF01551">
    <property type="entry name" value="Peptidase_M23"/>
    <property type="match status" value="1"/>
</dbReference>
<dbReference type="SUPFAM" id="SSF51261">
    <property type="entry name" value="Duplicated hybrid motif"/>
    <property type="match status" value="1"/>
</dbReference>
<dbReference type="InterPro" id="IPR016047">
    <property type="entry name" value="M23ase_b-sheet_dom"/>
</dbReference>
<evidence type="ECO:0000256" key="2">
    <source>
        <dbReference type="ARBA" id="ARBA00022670"/>
    </source>
</evidence>
<dbReference type="InterPro" id="IPR011055">
    <property type="entry name" value="Dup_hybrid_motif"/>
</dbReference>
<comment type="cofactor">
    <cofactor evidence="1">
        <name>Zn(2+)</name>
        <dbReference type="ChEBI" id="CHEBI:29105"/>
    </cofactor>
</comment>
<feature type="coiled-coil region" evidence="7">
    <location>
        <begin position="200"/>
        <end position="269"/>
    </location>
</feature>
<dbReference type="PANTHER" id="PTHR21666">
    <property type="entry name" value="PEPTIDASE-RELATED"/>
    <property type="match status" value="1"/>
</dbReference>
<feature type="region of interest" description="Disordered" evidence="8">
    <location>
        <begin position="34"/>
        <end position="58"/>
    </location>
</feature>
<keyword evidence="4" id="KW-0378">Hydrolase</keyword>
<dbReference type="RefSeq" id="WP_266278676.1">
    <property type="nucleotide sequence ID" value="NZ_JAPKNF010000001.1"/>
</dbReference>
<evidence type="ECO:0000256" key="8">
    <source>
        <dbReference type="SAM" id="MobiDB-lite"/>
    </source>
</evidence>
<reference evidence="10 11" key="1">
    <citation type="submission" date="2023-07" db="EMBL/GenBank/DDBJ databases">
        <title>Genomic Encyclopedia of Type Strains, Phase IV (KMG-IV): sequencing the most valuable type-strain genomes for metagenomic binning, comparative biology and taxonomic classification.</title>
        <authorList>
            <person name="Goeker M."/>
        </authorList>
    </citation>
    <scope>NUCLEOTIDE SEQUENCE [LARGE SCALE GENOMIC DNA]</scope>
    <source>
        <strain evidence="10 11">B1-1</strain>
    </source>
</reference>
<accession>A0ABU0M851</accession>
<evidence type="ECO:0000256" key="7">
    <source>
        <dbReference type="SAM" id="Coils"/>
    </source>
</evidence>
<keyword evidence="3" id="KW-0479">Metal-binding</keyword>
<dbReference type="Gene3D" id="2.70.70.10">
    <property type="entry name" value="Glucose Permease (Domain IIA)"/>
    <property type="match status" value="1"/>
</dbReference>
<feature type="domain" description="M23ase beta-sheet core" evidence="9">
    <location>
        <begin position="344"/>
        <end position="446"/>
    </location>
</feature>
<evidence type="ECO:0000256" key="6">
    <source>
        <dbReference type="ARBA" id="ARBA00023049"/>
    </source>
</evidence>
<dbReference type="Gene3D" id="1.10.287.1490">
    <property type="match status" value="1"/>
</dbReference>
<dbReference type="PANTHER" id="PTHR21666:SF288">
    <property type="entry name" value="CELL DIVISION PROTEIN YTFB"/>
    <property type="match status" value="1"/>
</dbReference>
<organism evidence="10 11">
    <name type="scientific">Kaistia geumhonensis</name>
    <dbReference type="NCBI Taxonomy" id="410839"/>
    <lineage>
        <taxon>Bacteria</taxon>
        <taxon>Pseudomonadati</taxon>
        <taxon>Pseudomonadota</taxon>
        <taxon>Alphaproteobacteria</taxon>
        <taxon>Hyphomicrobiales</taxon>
        <taxon>Kaistiaceae</taxon>
        <taxon>Kaistia</taxon>
    </lineage>
</organism>
<keyword evidence="11" id="KW-1185">Reference proteome</keyword>
<dbReference type="InterPro" id="IPR050570">
    <property type="entry name" value="Cell_wall_metabolism_enzyme"/>
</dbReference>
<keyword evidence="5" id="KW-0862">Zinc</keyword>
<feature type="compositionally biased region" description="Low complexity" evidence="8">
    <location>
        <begin position="34"/>
        <end position="51"/>
    </location>
</feature>
<keyword evidence="2" id="KW-0645">Protease</keyword>
<feature type="coiled-coil region" evidence="7">
    <location>
        <begin position="70"/>
        <end position="125"/>
    </location>
</feature>
<protein>
    <submittedName>
        <fullName evidence="10">Septal ring factor EnvC (AmiA/AmiB activator)</fullName>
    </submittedName>
</protein>
<dbReference type="CDD" id="cd12797">
    <property type="entry name" value="M23_peptidase"/>
    <property type="match status" value="1"/>
</dbReference>
<evidence type="ECO:0000313" key="10">
    <source>
        <dbReference type="EMBL" id="MDQ0517151.1"/>
    </source>
</evidence>
<dbReference type="Proteomes" id="UP001223743">
    <property type="component" value="Unassembled WGS sequence"/>
</dbReference>
<name>A0ABU0M851_9HYPH</name>